<comment type="subcellular location">
    <subcellularLocation>
        <location evidence="1">Membrane</location>
        <topology evidence="1">Multi-pass membrane protein</topology>
    </subcellularLocation>
</comment>
<reference evidence="7 8" key="1">
    <citation type="submission" date="2016-06" db="EMBL/GenBank/DDBJ databases">
        <title>Three novel species with peptidoglycan cell walls form the new genus Lacunisphaera gen. nov. in the family Opitutaceae of the verrucomicrobial subdivision 4.</title>
        <authorList>
            <person name="Rast P."/>
            <person name="Gloeckner I."/>
            <person name="Jogler M."/>
            <person name="Boedeker C."/>
            <person name="Jeske O."/>
            <person name="Wiegand S."/>
            <person name="Reinhardt R."/>
            <person name="Schumann P."/>
            <person name="Rohde M."/>
            <person name="Spring S."/>
            <person name="Gloeckner F.O."/>
            <person name="Jogler C."/>
        </authorList>
    </citation>
    <scope>NUCLEOTIDE SEQUENCE [LARGE SCALE GENOMIC DNA]</scope>
    <source>
        <strain evidence="7 8">IG16b</strain>
    </source>
</reference>
<evidence type="ECO:0000256" key="6">
    <source>
        <dbReference type="SAM" id="Phobius"/>
    </source>
</evidence>
<dbReference type="PANTHER" id="PTHR30238">
    <property type="entry name" value="MEMBRANE BOUND PREDICTED REDOX MODULATOR"/>
    <property type="match status" value="1"/>
</dbReference>
<keyword evidence="4 6" id="KW-1133">Transmembrane helix</keyword>
<organism evidence="7 8">
    <name type="scientific">Lacunisphaera limnophila</name>
    <dbReference type="NCBI Taxonomy" id="1838286"/>
    <lineage>
        <taxon>Bacteria</taxon>
        <taxon>Pseudomonadati</taxon>
        <taxon>Verrucomicrobiota</taxon>
        <taxon>Opitutia</taxon>
        <taxon>Opitutales</taxon>
        <taxon>Opitutaceae</taxon>
        <taxon>Lacunisphaera</taxon>
    </lineage>
</organism>
<dbReference type="PATRIC" id="fig|1838286.3.peg.1062"/>
<dbReference type="AlphaFoldDB" id="A0A1D8ASW9"/>
<feature type="transmembrane region" description="Helical" evidence="6">
    <location>
        <begin position="12"/>
        <end position="34"/>
    </location>
</feature>
<feature type="transmembrane region" description="Helical" evidence="6">
    <location>
        <begin position="278"/>
        <end position="297"/>
    </location>
</feature>
<feature type="transmembrane region" description="Helical" evidence="6">
    <location>
        <begin position="249"/>
        <end position="271"/>
    </location>
</feature>
<dbReference type="NCBIfam" id="TIGR03718">
    <property type="entry name" value="R_switched_Alx"/>
    <property type="match status" value="1"/>
</dbReference>
<gene>
    <name evidence="7" type="primary">alx_1</name>
    <name evidence="7" type="ORF">Verru16b_01059</name>
</gene>
<name>A0A1D8ASW9_9BACT</name>
<dbReference type="Proteomes" id="UP000095228">
    <property type="component" value="Chromosome"/>
</dbReference>
<dbReference type="PANTHER" id="PTHR30238:SF0">
    <property type="entry name" value="THYLAKOID MEMBRANE PROTEIN TERC, CHLOROPLASTIC"/>
    <property type="match status" value="1"/>
</dbReference>
<dbReference type="InterPro" id="IPR022369">
    <property type="entry name" value="Integral_membrane_TerC_rswitch"/>
</dbReference>
<feature type="transmembrane region" description="Helical" evidence="6">
    <location>
        <begin position="219"/>
        <end position="243"/>
    </location>
</feature>
<dbReference type="EMBL" id="CP016094">
    <property type="protein sequence ID" value="AOS43998.1"/>
    <property type="molecule type" value="Genomic_DNA"/>
</dbReference>
<protein>
    <submittedName>
        <fullName evidence="7">Inner membrane protein alx</fullName>
    </submittedName>
</protein>
<feature type="transmembrane region" description="Helical" evidence="6">
    <location>
        <begin position="309"/>
        <end position="330"/>
    </location>
</feature>
<evidence type="ECO:0000256" key="4">
    <source>
        <dbReference type="ARBA" id="ARBA00022989"/>
    </source>
</evidence>
<dbReference type="InterPro" id="IPR005496">
    <property type="entry name" value="Integral_membrane_TerC"/>
</dbReference>
<feature type="transmembrane region" description="Helical" evidence="6">
    <location>
        <begin position="46"/>
        <end position="65"/>
    </location>
</feature>
<dbReference type="STRING" id="1838286.Verru16b_01059"/>
<sequence>MTYISLFPFADYWWFYGLFTLFVLGMLALDLGVFHRDAHVVGFKEALGWSVFWISLALVFGYGLYQYGLYKFPLDPRLAGLDHAALARQTGLEYLTGFVVEKSLSVDNIFVFVVIFTYFGVPAKYQHRVLFYGILGALIFRIIFISLGAALMQFHWVIWLFGGFLILTGLKILFAPEKPMDPEKNPVIRLLRKLVPVTPNLHGQSFLTKIDGVWHATPLFVCLVFMELTDIVFAVDSVPAIFALTKEPLIVFTSNVFAILGLRALFFLLAGVMHKFRFLKYGLGLILVFVGLKMVWLNEAFGGKFPITWSLGIIGALLTASIVASLAIPVRSAPAKS</sequence>
<dbReference type="RefSeq" id="WP_069961299.1">
    <property type="nucleotide sequence ID" value="NZ_CP016094.1"/>
</dbReference>
<evidence type="ECO:0000256" key="1">
    <source>
        <dbReference type="ARBA" id="ARBA00004141"/>
    </source>
</evidence>
<keyword evidence="3 6" id="KW-0812">Transmembrane</keyword>
<feature type="transmembrane region" description="Helical" evidence="6">
    <location>
        <begin position="129"/>
        <end position="150"/>
    </location>
</feature>
<evidence type="ECO:0000256" key="5">
    <source>
        <dbReference type="ARBA" id="ARBA00023136"/>
    </source>
</evidence>
<dbReference type="OrthoDB" id="9783692at2"/>
<feature type="transmembrane region" description="Helical" evidence="6">
    <location>
        <begin position="156"/>
        <end position="174"/>
    </location>
</feature>
<dbReference type="KEGG" id="obg:Verru16b_01059"/>
<keyword evidence="5 6" id="KW-0472">Membrane</keyword>
<evidence type="ECO:0000256" key="2">
    <source>
        <dbReference type="ARBA" id="ARBA00007511"/>
    </source>
</evidence>
<evidence type="ECO:0000313" key="8">
    <source>
        <dbReference type="Proteomes" id="UP000095228"/>
    </source>
</evidence>
<proteinExistence type="inferred from homology"/>
<evidence type="ECO:0000313" key="7">
    <source>
        <dbReference type="EMBL" id="AOS43998.1"/>
    </source>
</evidence>
<comment type="similarity">
    <text evidence="2">Belongs to the TerC family.</text>
</comment>
<keyword evidence="8" id="KW-1185">Reference proteome</keyword>
<dbReference type="Pfam" id="PF03741">
    <property type="entry name" value="TerC"/>
    <property type="match status" value="1"/>
</dbReference>
<evidence type="ECO:0000256" key="3">
    <source>
        <dbReference type="ARBA" id="ARBA00022692"/>
    </source>
</evidence>
<dbReference type="GO" id="GO:0016020">
    <property type="term" value="C:membrane"/>
    <property type="evidence" value="ECO:0007669"/>
    <property type="project" value="UniProtKB-SubCell"/>
</dbReference>
<feature type="transmembrane region" description="Helical" evidence="6">
    <location>
        <begin position="104"/>
        <end position="122"/>
    </location>
</feature>
<accession>A0A1D8ASW9</accession>